<dbReference type="AlphaFoldDB" id="A0A0M3JJ82"/>
<reference evidence="1 2" key="2">
    <citation type="submission" date="2018-11" db="EMBL/GenBank/DDBJ databases">
        <authorList>
            <consortium name="Pathogen Informatics"/>
        </authorList>
    </citation>
    <scope>NUCLEOTIDE SEQUENCE [LARGE SCALE GENOMIC DNA]</scope>
</reference>
<protein>
    <submittedName>
        <fullName evidence="3">Prohibitin</fullName>
    </submittedName>
</protein>
<proteinExistence type="predicted"/>
<keyword evidence="2" id="KW-1185">Reference proteome</keyword>
<organism evidence="3">
    <name type="scientific">Anisakis simplex</name>
    <name type="common">Herring worm</name>
    <dbReference type="NCBI Taxonomy" id="6269"/>
    <lineage>
        <taxon>Eukaryota</taxon>
        <taxon>Metazoa</taxon>
        <taxon>Ecdysozoa</taxon>
        <taxon>Nematoda</taxon>
        <taxon>Chromadorea</taxon>
        <taxon>Rhabditida</taxon>
        <taxon>Spirurina</taxon>
        <taxon>Ascaridomorpha</taxon>
        <taxon>Ascaridoidea</taxon>
        <taxon>Anisakidae</taxon>
        <taxon>Anisakis</taxon>
        <taxon>Anisakis simplex complex</taxon>
    </lineage>
</organism>
<name>A0A0M3JJ82_ANISI</name>
<dbReference type="Proteomes" id="UP000267096">
    <property type="component" value="Unassembled WGS sequence"/>
</dbReference>
<dbReference type="EMBL" id="UYRR01018061">
    <property type="protein sequence ID" value="VDK29245.1"/>
    <property type="molecule type" value="Genomic_DNA"/>
</dbReference>
<accession>A0A0M3JJ82</accession>
<gene>
    <name evidence="1" type="ORF">ASIM_LOCUS7459</name>
</gene>
<evidence type="ECO:0000313" key="2">
    <source>
        <dbReference type="Proteomes" id="UP000267096"/>
    </source>
</evidence>
<reference evidence="3" key="1">
    <citation type="submission" date="2017-02" db="UniProtKB">
        <authorList>
            <consortium name="WormBaseParasite"/>
        </authorList>
    </citation>
    <scope>IDENTIFICATION</scope>
</reference>
<sequence>MRAVAPVSSKSADFAIEETSSVLKAEELAIKALGRFLKVSLEDLKIDCKILYKTSSIMNTIQQCRCERLTEQAALSRRVIERNTQMREEREKREMESRLLLNYTVS</sequence>
<dbReference type="WBParaSite" id="ASIM_0000770001-mRNA-1">
    <property type="protein sequence ID" value="ASIM_0000770001-mRNA-1"/>
    <property type="gene ID" value="ASIM_0000770001"/>
</dbReference>
<evidence type="ECO:0000313" key="3">
    <source>
        <dbReference type="WBParaSite" id="ASIM_0000770001-mRNA-1"/>
    </source>
</evidence>
<evidence type="ECO:0000313" key="1">
    <source>
        <dbReference type="EMBL" id="VDK29245.1"/>
    </source>
</evidence>